<evidence type="ECO:0000313" key="1">
    <source>
        <dbReference type="EMBL" id="KKL68093.1"/>
    </source>
</evidence>
<dbReference type="EMBL" id="LAZR01021932">
    <property type="protein sequence ID" value="KKL83624.1"/>
    <property type="molecule type" value="Genomic_DNA"/>
</dbReference>
<accession>A0A0F9E250</accession>
<comment type="caution">
    <text evidence="1">The sequence shown here is derived from an EMBL/GenBank/DDBJ whole genome shotgun (WGS) entry which is preliminary data.</text>
</comment>
<name>A0A0F9E250_9ZZZZ</name>
<proteinExistence type="predicted"/>
<gene>
    <name evidence="2" type="ORF">LCGC14_1972930</name>
    <name evidence="1" type="ORF">LCGC14_2128380</name>
</gene>
<dbReference type="EMBL" id="LAZR01026641">
    <property type="protein sequence ID" value="KKL68093.1"/>
    <property type="molecule type" value="Genomic_DNA"/>
</dbReference>
<reference evidence="1" key="1">
    <citation type="journal article" date="2015" name="Nature">
        <title>Complex archaea that bridge the gap between prokaryotes and eukaryotes.</title>
        <authorList>
            <person name="Spang A."/>
            <person name="Saw J.H."/>
            <person name="Jorgensen S.L."/>
            <person name="Zaremba-Niedzwiedzka K."/>
            <person name="Martijn J."/>
            <person name="Lind A.E."/>
            <person name="van Eijk R."/>
            <person name="Schleper C."/>
            <person name="Guy L."/>
            <person name="Ettema T.J."/>
        </authorList>
    </citation>
    <scope>NUCLEOTIDE SEQUENCE</scope>
</reference>
<sequence>MSEELESIKTLIEDKIVGMEERQAKDINSVKETQKTIDWRQKRIKGFKEVLERL</sequence>
<organism evidence="1">
    <name type="scientific">marine sediment metagenome</name>
    <dbReference type="NCBI Taxonomy" id="412755"/>
    <lineage>
        <taxon>unclassified sequences</taxon>
        <taxon>metagenomes</taxon>
        <taxon>ecological metagenomes</taxon>
    </lineage>
</organism>
<dbReference type="AlphaFoldDB" id="A0A0F9E250"/>
<evidence type="ECO:0000313" key="2">
    <source>
        <dbReference type="EMBL" id="KKL83624.1"/>
    </source>
</evidence>
<protein>
    <submittedName>
        <fullName evidence="1">Uncharacterized protein</fullName>
    </submittedName>
</protein>